<name>A0A0E1W7N7_BURPE</name>
<feature type="compositionally biased region" description="Low complexity" evidence="1">
    <location>
        <begin position="35"/>
        <end position="48"/>
    </location>
</feature>
<dbReference type="AlphaFoldDB" id="A0A0E1W7N7"/>
<evidence type="ECO:0000256" key="1">
    <source>
        <dbReference type="SAM" id="MobiDB-lite"/>
    </source>
</evidence>
<gene>
    <name evidence="2" type="ORF">BURPS1710A_0503</name>
</gene>
<dbReference type="Proteomes" id="UP000001812">
    <property type="component" value="Chromosome I"/>
</dbReference>
<organism evidence="2">
    <name type="scientific">Burkholderia pseudomallei 1710a</name>
    <dbReference type="NCBI Taxonomy" id="320371"/>
    <lineage>
        <taxon>Bacteria</taxon>
        <taxon>Pseudomonadati</taxon>
        <taxon>Pseudomonadota</taxon>
        <taxon>Betaproteobacteria</taxon>
        <taxon>Burkholderiales</taxon>
        <taxon>Burkholderiaceae</taxon>
        <taxon>Burkholderia</taxon>
        <taxon>pseudomallei group</taxon>
    </lineage>
</organism>
<proteinExistence type="predicted"/>
<accession>A0A0E1W7N7</accession>
<reference evidence="2" key="1">
    <citation type="submission" date="2009-05" db="EMBL/GenBank/DDBJ databases">
        <authorList>
            <person name="Harkins D.M."/>
            <person name="DeShazer D."/>
            <person name="Woods D.E."/>
            <person name="Brinkac L.M."/>
            <person name="Brown K.A."/>
            <person name="Hung G.C."/>
            <person name="Tuanyok A."/>
            <person name="Zhang B."/>
            <person name="Nierman W.C."/>
        </authorList>
    </citation>
    <scope>NUCLEOTIDE SEQUENCE [LARGE SCALE GENOMIC DNA]</scope>
    <source>
        <strain evidence="2">1710a</strain>
    </source>
</reference>
<evidence type="ECO:0000313" key="2">
    <source>
        <dbReference type="EMBL" id="EET09255.1"/>
    </source>
</evidence>
<protein>
    <submittedName>
        <fullName evidence="2">Uncharacterized protein</fullName>
    </submittedName>
</protein>
<feature type="compositionally biased region" description="Basic and acidic residues" evidence="1">
    <location>
        <begin position="49"/>
        <end position="63"/>
    </location>
</feature>
<feature type="region of interest" description="Disordered" evidence="1">
    <location>
        <begin position="35"/>
        <end position="63"/>
    </location>
</feature>
<dbReference type="HOGENOM" id="CLU_207696_0_0_4"/>
<dbReference type="GeneID" id="92980965"/>
<sequence>MLGSTFARGAVIGNIDDMCATRGFFKRRAARQTGAATARAADAAAPRTAADREWRREAHDVNS</sequence>
<dbReference type="RefSeq" id="WP_004197188.1">
    <property type="nucleotide sequence ID" value="NZ_CM000832.1"/>
</dbReference>
<dbReference type="EMBL" id="CM000832">
    <property type="protein sequence ID" value="EET09255.1"/>
    <property type="molecule type" value="Genomic_DNA"/>
</dbReference>